<organism evidence="3 4">
    <name type="scientific">Marasmiellus scandens</name>
    <dbReference type="NCBI Taxonomy" id="2682957"/>
    <lineage>
        <taxon>Eukaryota</taxon>
        <taxon>Fungi</taxon>
        <taxon>Dikarya</taxon>
        <taxon>Basidiomycota</taxon>
        <taxon>Agaricomycotina</taxon>
        <taxon>Agaricomycetes</taxon>
        <taxon>Agaricomycetidae</taxon>
        <taxon>Agaricales</taxon>
        <taxon>Marasmiineae</taxon>
        <taxon>Omphalotaceae</taxon>
        <taxon>Marasmiellus</taxon>
    </lineage>
</organism>
<evidence type="ECO:0000259" key="2">
    <source>
        <dbReference type="PROSITE" id="PS50013"/>
    </source>
</evidence>
<dbReference type="Pfam" id="PF00385">
    <property type="entry name" value="Chromo"/>
    <property type="match status" value="1"/>
</dbReference>
<protein>
    <submittedName>
        <fullName evidence="3">Chromobox protein 5</fullName>
    </submittedName>
</protein>
<evidence type="ECO:0000256" key="1">
    <source>
        <dbReference type="SAM" id="MobiDB-lite"/>
    </source>
</evidence>
<dbReference type="SUPFAM" id="SSF54160">
    <property type="entry name" value="Chromo domain-like"/>
    <property type="match status" value="1"/>
</dbReference>
<comment type="caution">
    <text evidence="3">The sequence shown here is derived from an EMBL/GenBank/DDBJ whole genome shotgun (WGS) entry which is preliminary data.</text>
</comment>
<dbReference type="Gene3D" id="2.40.50.40">
    <property type="match status" value="1"/>
</dbReference>
<reference evidence="3 4" key="1">
    <citation type="submission" date="2024-01" db="EMBL/GenBank/DDBJ databases">
        <title>A draft genome for the cacao thread blight pathogen Marasmiellus scandens.</title>
        <authorList>
            <person name="Baruah I.K."/>
            <person name="Leung J."/>
            <person name="Bukari Y."/>
            <person name="Amoako-Attah I."/>
            <person name="Meinhardt L.W."/>
            <person name="Bailey B.A."/>
            <person name="Cohen S.P."/>
        </authorList>
    </citation>
    <scope>NUCLEOTIDE SEQUENCE [LARGE SCALE GENOMIC DNA]</scope>
    <source>
        <strain evidence="3 4">GH-19</strain>
    </source>
</reference>
<dbReference type="InterPro" id="IPR016197">
    <property type="entry name" value="Chromo-like_dom_sf"/>
</dbReference>
<name>A0ABR1JK55_9AGAR</name>
<feature type="domain" description="Chromo" evidence="2">
    <location>
        <begin position="618"/>
        <end position="682"/>
    </location>
</feature>
<sequence length="1475" mass="165797">MPIFISEQEYQKIEEVRHKEKKAQNFRYGLPVEQIETVAPPSLLDPEFLYGDEVLSSDNTLLAPQLLPNPSKSKPPEGFTYPVAPIYTLRPDKRFRRGYCYSTSVSTAYDDKLAEADHLYHTRTPPGVDPVGYDPVRQTFIMAPVEGMIEMPPGVPFTVLLDNVPDREITVACLHTLQSLSHYGMEFPKIADLTAALWKETFGTKTTPPIWHLGFKPNKRSAAPVEGKADGSYSLAATVGEGQGNGVVQPVSQINSPEATIRLHRLLTCLHQLYRLIVPLCISKQEWEVWNMRSNDLNVVSAGGLLPAFTSCQLNVSSGNSGGSLAEFIGDLQGKWHVDAKDDPNSWTLVIGMLRIPPGSATGDFLHARCGLYARVWPDQNGHVYFFFLFKGNDLHSGTAPKTEPDAWKDFIAKTELDGLYQQVGEENRAVYVLYPSRAAFQRDAGMAMTRRNGFGNEEGVASRVKEKLQSFGDNGFPCLGNWDDMKNRLGWERYMHAYNMARDTGTIPDQTLPTYTNLSDQTVSIHPLPFDPEVDAAWVNYMRGLFRNLHENNLLYLLSMTKSAFKVAQEKGISTLKIAQSASSEHSSTSQKTAAKYMPKSQKALRKRTADDAQLDDDQEEITSIREHRIDTNGEMEYRVRWLGYSEEHDTWISEKELSETASDLLAWYQKSIRFGTSKSQPLPKTLSSNRQSTRLMAQSNPSAVALVEKTPAESGEAPETDLINSISHNLNPSSSSTAFNPTSTCYSSLIKLLDLDNLASENSHVRMVLNMPQKNLNHHTASATDCQELLNLSTQSNSTYSNWTDNNTFIGEDLTKLFDNLHGSLKTAESSSKSSLKTDVLKRSLNLAICRSLRFVSLWYSCWGPSLAHAAFDMYMSDGKDGVARTWTTNLAILVEKIMIWLNDVAACKKAGSIPPRLDLPSDLYGFHKPASDDHQNILVTPPTQKLTKKDIILKKGKEFFLGIISDHVIIPAMQFCDGYINSDRRNNISYDGIKARCVVRGALLDTLVDWLDDDGIFATLDILKVLESPAALFSKKTNEEDLSKRIINKEIHVFAPLESYLWEEHDSADVQDSVVSLSYAVQEAVTRMSKRDIPLRKAGYSFRKKRQSYYTSLEGLPRVSADEPLYDLCPWQYGFRADKLAIILREALLQRAQLPAGNVSLRRIMEGIHPTVSGFSNTRDPDHYDPIRATNHFQRLMEVSLGQNNLHSDYGLSNILIRIGTGQGKMTQDFMSRHLAGVWFTSASDCVRVFEAAWQANPKAKLDNMRCWGTACAWLSFERDTSNARPHFEQRIQPMFENHICILWNQYLSKSPQTYQNALQLSEDTKIAGFGSGITRMQFANTLVLLGLCEMPSIGIMADIIYKNSGMGAFEGLQRLGLDVRPGCSKEQVQKAFYLVHNFLEKHLTPENKQVLHFSPIFVEHMLCKVSRWEKAFRKNDSKTLNDLAIEAWSEDATIFPIPLTTTRKDLLELLK</sequence>
<dbReference type="Proteomes" id="UP001498398">
    <property type="component" value="Unassembled WGS sequence"/>
</dbReference>
<keyword evidence="4" id="KW-1185">Reference proteome</keyword>
<accession>A0ABR1JK55</accession>
<proteinExistence type="predicted"/>
<evidence type="ECO:0000313" key="4">
    <source>
        <dbReference type="Proteomes" id="UP001498398"/>
    </source>
</evidence>
<feature type="compositionally biased region" description="Low complexity" evidence="1">
    <location>
        <begin position="582"/>
        <end position="591"/>
    </location>
</feature>
<dbReference type="CDD" id="cd00024">
    <property type="entry name" value="CD_CSD"/>
    <property type="match status" value="1"/>
</dbReference>
<evidence type="ECO:0000313" key="3">
    <source>
        <dbReference type="EMBL" id="KAK7461698.1"/>
    </source>
</evidence>
<dbReference type="InterPro" id="IPR023780">
    <property type="entry name" value="Chromo_domain"/>
</dbReference>
<dbReference type="InterPro" id="IPR000953">
    <property type="entry name" value="Chromo/chromo_shadow_dom"/>
</dbReference>
<dbReference type="SMART" id="SM00298">
    <property type="entry name" value="CHROMO"/>
    <property type="match status" value="1"/>
</dbReference>
<gene>
    <name evidence="3" type="primary">CBX5</name>
    <name evidence="3" type="ORF">VKT23_008125</name>
</gene>
<feature type="region of interest" description="Disordered" evidence="1">
    <location>
        <begin position="582"/>
        <end position="619"/>
    </location>
</feature>
<dbReference type="EMBL" id="JBANRG010000012">
    <property type="protein sequence ID" value="KAK7461698.1"/>
    <property type="molecule type" value="Genomic_DNA"/>
</dbReference>
<dbReference type="PROSITE" id="PS50013">
    <property type="entry name" value="CHROMO_2"/>
    <property type="match status" value="1"/>
</dbReference>